<accession>A0A7J5PJS2</accession>
<dbReference type="RefSeq" id="WP_151935616.1">
    <property type="nucleotide sequence ID" value="NZ_WDED01000068.1"/>
</dbReference>
<organism evidence="3 4">
    <name type="scientific">Bacteroides xylanisolvens</name>
    <dbReference type="NCBI Taxonomy" id="371601"/>
    <lineage>
        <taxon>Bacteria</taxon>
        <taxon>Pseudomonadati</taxon>
        <taxon>Bacteroidota</taxon>
        <taxon>Bacteroidia</taxon>
        <taxon>Bacteroidales</taxon>
        <taxon>Bacteroidaceae</taxon>
        <taxon>Bacteroides</taxon>
    </lineage>
</organism>
<proteinExistence type="predicted"/>
<evidence type="ECO:0000259" key="2">
    <source>
        <dbReference type="Pfam" id="PF13439"/>
    </source>
</evidence>
<dbReference type="SUPFAM" id="SSF53756">
    <property type="entry name" value="UDP-Glycosyltransferase/glycogen phosphorylase"/>
    <property type="match status" value="1"/>
</dbReference>
<dbReference type="CDD" id="cd03809">
    <property type="entry name" value="GT4_MtfB-like"/>
    <property type="match status" value="1"/>
</dbReference>
<evidence type="ECO:0000313" key="3">
    <source>
        <dbReference type="EMBL" id="KAB6139133.1"/>
    </source>
</evidence>
<comment type="caution">
    <text evidence="3">The sequence shown here is derived from an EMBL/GenBank/DDBJ whole genome shotgun (WGS) entry which is preliminary data.</text>
</comment>
<protein>
    <submittedName>
        <fullName evidence="3">Glycosyltransferase family 4 protein</fullName>
    </submittedName>
</protein>
<dbReference type="Pfam" id="PF13692">
    <property type="entry name" value="Glyco_trans_1_4"/>
    <property type="match status" value="1"/>
</dbReference>
<sequence>MNLIIDCRVLTKRATGVATYAIDAIRAICKYIPDWHLTLVSPKPFHESIVGLPEDRVDIIISPMFGNAKIPNVVWFHLHFPKIARRLKADIVWVPRPETPVLSVGNAKRMITVHDVVGKEFRQTMTWKVRLFALPFVDISIRKADLIWCNSNYTFGKLNEYYPDRKQMASVVGDSCSTKFQKINVSEQDKHSVYTEYGIKKGFILFVGTLEPRKNLSFLLQIMPEIYNRTGYKLLIVGASGWKNSDVATIVSAPDYNKDAVTFAKYIEFDKLLQLYNLAALYVSTALNEGFGMPQLEAMACGCPVVSPHNSAMIEVVSSRGLTIEGWDKEYWIYQLCNLLDSKQRLDEMKNPDLSEYDWKDIIMRVKKYVDNI</sequence>
<reference evidence="3 4" key="1">
    <citation type="journal article" date="2019" name="Nat. Med.">
        <title>A library of human gut bacterial isolates paired with longitudinal multiomics data enables mechanistic microbiome research.</title>
        <authorList>
            <person name="Poyet M."/>
            <person name="Groussin M."/>
            <person name="Gibbons S.M."/>
            <person name="Avila-Pacheco J."/>
            <person name="Jiang X."/>
            <person name="Kearney S.M."/>
            <person name="Perrotta A.R."/>
            <person name="Berdy B."/>
            <person name="Zhao S."/>
            <person name="Lieberman T.D."/>
            <person name="Swanson P.K."/>
            <person name="Smith M."/>
            <person name="Roesemann S."/>
            <person name="Alexander J.E."/>
            <person name="Rich S.A."/>
            <person name="Livny J."/>
            <person name="Vlamakis H."/>
            <person name="Clish C."/>
            <person name="Bullock K."/>
            <person name="Deik A."/>
            <person name="Scott J."/>
            <person name="Pierce K.A."/>
            <person name="Xavier R.J."/>
            <person name="Alm E.J."/>
        </authorList>
    </citation>
    <scope>NUCLEOTIDE SEQUENCE [LARGE SCALE GENOMIC DNA]</scope>
    <source>
        <strain evidence="3 4">BIOML-A58</strain>
    </source>
</reference>
<evidence type="ECO:0000313" key="4">
    <source>
        <dbReference type="Proteomes" id="UP000434604"/>
    </source>
</evidence>
<dbReference type="Gene3D" id="3.40.50.2000">
    <property type="entry name" value="Glycogen Phosphorylase B"/>
    <property type="match status" value="2"/>
</dbReference>
<dbReference type="GO" id="GO:0016757">
    <property type="term" value="F:glycosyltransferase activity"/>
    <property type="evidence" value="ECO:0007669"/>
    <property type="project" value="TreeGrafter"/>
</dbReference>
<dbReference type="Pfam" id="PF13439">
    <property type="entry name" value="Glyco_transf_4"/>
    <property type="match status" value="1"/>
</dbReference>
<dbReference type="InterPro" id="IPR028098">
    <property type="entry name" value="Glyco_trans_4-like_N"/>
</dbReference>
<dbReference type="EMBL" id="WDED01000068">
    <property type="protein sequence ID" value="KAB6139133.1"/>
    <property type="molecule type" value="Genomic_DNA"/>
</dbReference>
<dbReference type="Proteomes" id="UP000434604">
    <property type="component" value="Unassembled WGS sequence"/>
</dbReference>
<name>A0A7J5PJS2_9BACE</name>
<feature type="domain" description="Glycosyltransferase subfamily 4-like N-terminal" evidence="2">
    <location>
        <begin position="16"/>
        <end position="163"/>
    </location>
</feature>
<evidence type="ECO:0000256" key="1">
    <source>
        <dbReference type="ARBA" id="ARBA00022679"/>
    </source>
</evidence>
<dbReference type="GO" id="GO:0009103">
    <property type="term" value="P:lipopolysaccharide biosynthetic process"/>
    <property type="evidence" value="ECO:0007669"/>
    <property type="project" value="TreeGrafter"/>
</dbReference>
<dbReference type="PANTHER" id="PTHR46401:SF2">
    <property type="entry name" value="GLYCOSYLTRANSFERASE WBBK-RELATED"/>
    <property type="match status" value="1"/>
</dbReference>
<dbReference type="AlphaFoldDB" id="A0A7J5PJS2"/>
<gene>
    <name evidence="3" type="ORF">GA398_24935</name>
</gene>
<dbReference type="PANTHER" id="PTHR46401">
    <property type="entry name" value="GLYCOSYLTRANSFERASE WBBK-RELATED"/>
    <property type="match status" value="1"/>
</dbReference>
<keyword evidence="1 3" id="KW-0808">Transferase</keyword>